<organism evidence="15 16">
    <name type="scientific">Alloprevotella rava F0323</name>
    <dbReference type="NCBI Taxonomy" id="679199"/>
    <lineage>
        <taxon>Bacteria</taxon>
        <taxon>Pseudomonadati</taxon>
        <taxon>Bacteroidota</taxon>
        <taxon>Bacteroidia</taxon>
        <taxon>Bacteroidales</taxon>
        <taxon>Prevotellaceae</taxon>
        <taxon>Alloprevotella</taxon>
    </lineage>
</organism>
<comment type="subunit">
    <text evidence="13">Homodimer which binds Holliday junction (HJ) DNA. The HJ becomes 2-fold symmetrical on binding to RuvC with unstacked arms; it has a different conformation from HJ DNA in complex with RuvA. In the full resolvosome a probable DNA-RuvA(4)-RuvB(12)-RuvC(2) complex forms which resolves the HJ.</text>
</comment>
<feature type="active site" evidence="13">
    <location>
        <position position="82"/>
    </location>
</feature>
<comment type="similarity">
    <text evidence="1 13">Belongs to the RuvC family.</text>
</comment>
<evidence type="ECO:0000256" key="13">
    <source>
        <dbReference type="HAMAP-Rule" id="MF_00034"/>
    </source>
</evidence>
<dbReference type="PANTHER" id="PTHR30194:SF3">
    <property type="entry name" value="CROSSOVER JUNCTION ENDODEOXYRIBONUCLEASE RUVC"/>
    <property type="match status" value="1"/>
</dbReference>
<dbReference type="GO" id="GO:0005737">
    <property type="term" value="C:cytoplasm"/>
    <property type="evidence" value="ECO:0007669"/>
    <property type="project" value="UniProtKB-SubCell"/>
</dbReference>
<comment type="function">
    <text evidence="13">The RuvA-RuvB-RuvC complex processes Holliday junction (HJ) DNA during genetic recombination and DNA repair. Endonuclease that resolves HJ intermediates. Cleaves cruciform DNA by making single-stranded nicks across the HJ at symmetrical positions within the homologous arms, yielding a 5'-phosphate and a 3'-hydroxyl group; requires a central core of homology in the junction. The consensus cleavage sequence is 5'-(A/T)TT(C/G)-3'. Cleavage occurs on the 3'-side of the TT dinucleotide at the point of strand exchange. HJ branch migration catalyzed by RuvA-RuvB allows RuvC to scan DNA until it finds its consensus sequence, where it cleaves and resolves the cruciform DNA.</text>
</comment>
<feature type="binding site" evidence="13">
    <location>
        <position position="157"/>
    </location>
    <ligand>
        <name>Mg(2+)</name>
        <dbReference type="ChEBI" id="CHEBI:18420"/>
        <label>1</label>
    </ligand>
</feature>
<comment type="catalytic activity">
    <reaction evidence="12 13">
        <text>Endonucleolytic cleavage at a junction such as a reciprocal single-stranded crossover between two homologous DNA duplexes (Holliday junction).</text>
        <dbReference type="EC" id="3.1.21.10"/>
    </reaction>
</comment>
<evidence type="ECO:0000256" key="14">
    <source>
        <dbReference type="NCBIfam" id="TIGR00228"/>
    </source>
</evidence>
<evidence type="ECO:0000256" key="8">
    <source>
        <dbReference type="ARBA" id="ARBA00022842"/>
    </source>
</evidence>
<proteinExistence type="inferred from homology"/>
<dbReference type="Gene3D" id="3.30.420.10">
    <property type="entry name" value="Ribonuclease H-like superfamily/Ribonuclease H"/>
    <property type="match status" value="1"/>
</dbReference>
<comment type="cofactor">
    <cofactor evidence="13">
        <name>Mg(2+)</name>
        <dbReference type="ChEBI" id="CHEBI:18420"/>
    </cofactor>
    <text evidence="13">Binds 2 Mg(2+) ion per subunit.</text>
</comment>
<evidence type="ECO:0000256" key="10">
    <source>
        <dbReference type="ARBA" id="ARBA00023172"/>
    </source>
</evidence>
<dbReference type="RefSeq" id="WP_009348508.1">
    <property type="nucleotide sequence ID" value="NZ_JH376839.1"/>
</dbReference>
<keyword evidence="8 13" id="KW-0460">Magnesium</keyword>
<comment type="caution">
    <text evidence="15">The sequence shown here is derived from an EMBL/GenBank/DDBJ whole genome shotgun (WGS) entry which is preliminary data.</text>
</comment>
<keyword evidence="5 13" id="KW-0255">Endonuclease</keyword>
<keyword evidence="3 13" id="KW-0540">Nuclease</keyword>
<evidence type="ECO:0000256" key="9">
    <source>
        <dbReference type="ARBA" id="ARBA00023125"/>
    </source>
</evidence>
<dbReference type="eggNOG" id="COG0817">
    <property type="taxonomic scope" value="Bacteria"/>
</dbReference>
<dbReference type="PATRIC" id="fig|679199.3.peg.2174"/>
<dbReference type="GO" id="GO:0006310">
    <property type="term" value="P:DNA recombination"/>
    <property type="evidence" value="ECO:0007669"/>
    <property type="project" value="UniProtKB-UniRule"/>
</dbReference>
<dbReference type="GO" id="GO:0008821">
    <property type="term" value="F:crossover junction DNA endonuclease activity"/>
    <property type="evidence" value="ECO:0007669"/>
    <property type="project" value="UniProtKB-UniRule"/>
</dbReference>
<dbReference type="GO" id="GO:0000287">
    <property type="term" value="F:magnesium ion binding"/>
    <property type="evidence" value="ECO:0007669"/>
    <property type="project" value="UniProtKB-UniRule"/>
</dbReference>
<dbReference type="InterPro" id="IPR020563">
    <property type="entry name" value="X-over_junc_endoDNase_Mg_BS"/>
</dbReference>
<dbReference type="InterPro" id="IPR002176">
    <property type="entry name" value="X-over_junc_endoDNase_RuvC"/>
</dbReference>
<dbReference type="CDD" id="cd16962">
    <property type="entry name" value="RuvC"/>
    <property type="match status" value="1"/>
</dbReference>
<feature type="active site" evidence="13">
    <location>
        <position position="157"/>
    </location>
</feature>
<evidence type="ECO:0000256" key="4">
    <source>
        <dbReference type="ARBA" id="ARBA00022723"/>
    </source>
</evidence>
<keyword evidence="9 13" id="KW-0238">DNA-binding</keyword>
<evidence type="ECO:0000256" key="5">
    <source>
        <dbReference type="ARBA" id="ARBA00022759"/>
    </source>
</evidence>
<evidence type="ECO:0000256" key="2">
    <source>
        <dbReference type="ARBA" id="ARBA00022490"/>
    </source>
</evidence>
<dbReference type="PRINTS" id="PR00696">
    <property type="entry name" value="RSOLVASERUVC"/>
</dbReference>
<dbReference type="OrthoDB" id="9805499at2"/>
<gene>
    <name evidence="13" type="primary">ruvC</name>
    <name evidence="15" type="ORF">HMPREF9332_01964</name>
</gene>
<dbReference type="GO" id="GO:0048476">
    <property type="term" value="C:Holliday junction resolvase complex"/>
    <property type="evidence" value="ECO:0007669"/>
    <property type="project" value="UniProtKB-UniRule"/>
</dbReference>
<keyword evidence="16" id="KW-1185">Reference proteome</keyword>
<name>G5GEG2_9BACT</name>
<dbReference type="STRING" id="679199.HMPREF9332_01964"/>
<evidence type="ECO:0000256" key="7">
    <source>
        <dbReference type="ARBA" id="ARBA00022801"/>
    </source>
</evidence>
<dbReference type="HAMAP" id="MF_00034">
    <property type="entry name" value="RuvC"/>
    <property type="match status" value="1"/>
</dbReference>
<keyword evidence="7 13" id="KW-0378">Hydrolase</keyword>
<dbReference type="PROSITE" id="PS01321">
    <property type="entry name" value="RUVC"/>
    <property type="match status" value="1"/>
</dbReference>
<comment type="subcellular location">
    <subcellularLocation>
        <location evidence="13">Cytoplasm</location>
    </subcellularLocation>
</comment>
<evidence type="ECO:0000256" key="6">
    <source>
        <dbReference type="ARBA" id="ARBA00022763"/>
    </source>
</evidence>
<dbReference type="InterPro" id="IPR036397">
    <property type="entry name" value="RNaseH_sf"/>
</dbReference>
<evidence type="ECO:0000256" key="1">
    <source>
        <dbReference type="ARBA" id="ARBA00009518"/>
    </source>
</evidence>
<feature type="active site" evidence="13">
    <location>
        <position position="22"/>
    </location>
</feature>
<protein>
    <recommendedName>
        <fullName evidence="13 14">Crossover junction endodeoxyribonuclease RuvC</fullName>
        <ecNumber evidence="13 14">3.1.21.10</ecNumber>
    </recommendedName>
    <alternativeName>
        <fullName evidence="13">Holliday junction nuclease RuvC</fullName>
    </alternativeName>
    <alternativeName>
        <fullName evidence="13">Holliday junction resolvase RuvC</fullName>
    </alternativeName>
</protein>
<evidence type="ECO:0000256" key="12">
    <source>
        <dbReference type="ARBA" id="ARBA00029354"/>
    </source>
</evidence>
<feature type="binding site" evidence="13">
    <location>
        <position position="22"/>
    </location>
    <ligand>
        <name>Mg(2+)</name>
        <dbReference type="ChEBI" id="CHEBI:18420"/>
        <label>1</label>
    </ligand>
</feature>
<dbReference type="PANTHER" id="PTHR30194">
    <property type="entry name" value="CROSSOVER JUNCTION ENDODEOXYRIBONUCLEASE RUVC"/>
    <property type="match status" value="1"/>
</dbReference>
<evidence type="ECO:0000313" key="15">
    <source>
        <dbReference type="EMBL" id="EHG20844.1"/>
    </source>
</evidence>
<dbReference type="NCBIfam" id="TIGR00228">
    <property type="entry name" value="ruvC"/>
    <property type="match status" value="1"/>
</dbReference>
<dbReference type="SUPFAM" id="SSF53098">
    <property type="entry name" value="Ribonuclease H-like"/>
    <property type="match status" value="1"/>
</dbReference>
<sequence>MPITSLPISTLDSPDRVILGIDPGTNFLGYGIIRKQGRKVEMLAMGIIDLHKVADIYLKLGRIYERIQGIIDSYLPDELAIEAPFFGKNVQSMLKLGRAQGVAIAAAMSRQIPIYEYAPLKIKQAITGNGQASKEQVAEMMKRMLHLRDEQMLSYLDATDALAAAYCHYLQSGHENRTEGAPRSWKSFVNHNQNRVSAGLTGPQQRLAAALAKTNKKV</sequence>
<accession>G5GEG2</accession>
<reference evidence="15 16" key="1">
    <citation type="submission" date="2011-08" db="EMBL/GenBank/DDBJ databases">
        <title>The Genome Sequence of Prevotella sp. oral taxon 302 str. F0323.</title>
        <authorList>
            <consortium name="The Broad Institute Genome Sequencing Platform"/>
            <person name="Earl A."/>
            <person name="Ward D."/>
            <person name="Feldgarden M."/>
            <person name="Gevers D."/>
            <person name="Izard J."/>
            <person name="Blanton J.M."/>
            <person name="Baranova O.V."/>
            <person name="Tanner A.C."/>
            <person name="Dewhirst F.E."/>
            <person name="Young S.K."/>
            <person name="Zeng Q."/>
            <person name="Gargeya S."/>
            <person name="Fitzgerald M."/>
            <person name="Haas B."/>
            <person name="Abouelleil A."/>
            <person name="Alvarado L."/>
            <person name="Arachchi H.M."/>
            <person name="Berlin A."/>
            <person name="Brown A."/>
            <person name="Chapman S.B."/>
            <person name="Chen Z."/>
            <person name="Dunbar C."/>
            <person name="Freedman E."/>
            <person name="Gearin G."/>
            <person name="Gellesch M."/>
            <person name="Goldberg J."/>
            <person name="Griggs A."/>
            <person name="Gujja S."/>
            <person name="Heiman D."/>
            <person name="Howarth C."/>
            <person name="Larson L."/>
            <person name="Lui A."/>
            <person name="MacDonald P.J.P."/>
            <person name="Montmayeur A."/>
            <person name="Murphy C."/>
            <person name="Neiman D."/>
            <person name="Pearson M."/>
            <person name="Priest M."/>
            <person name="Roberts A."/>
            <person name="Saif S."/>
            <person name="Shea T."/>
            <person name="Shenoy N."/>
            <person name="Sisk P."/>
            <person name="Stolte C."/>
            <person name="Sykes S."/>
            <person name="Wortman J."/>
            <person name="Nusbaum C."/>
            <person name="Birren B."/>
        </authorList>
    </citation>
    <scope>NUCLEOTIDE SEQUENCE [LARGE SCALE GENOMIC DNA]</scope>
    <source>
        <strain evidence="15 16">F0323</strain>
    </source>
</reference>
<evidence type="ECO:0000313" key="16">
    <source>
        <dbReference type="Proteomes" id="UP000015993"/>
    </source>
</evidence>
<dbReference type="Proteomes" id="UP000015993">
    <property type="component" value="Unassembled WGS sequence"/>
</dbReference>
<dbReference type="GO" id="GO:0006281">
    <property type="term" value="P:DNA repair"/>
    <property type="evidence" value="ECO:0007669"/>
    <property type="project" value="UniProtKB-UniRule"/>
</dbReference>
<feature type="binding site" evidence="13">
    <location>
        <position position="82"/>
    </location>
    <ligand>
        <name>Mg(2+)</name>
        <dbReference type="ChEBI" id="CHEBI:18420"/>
        <label>2</label>
    </ligand>
</feature>
<dbReference type="FunFam" id="3.30.420.10:FF:000002">
    <property type="entry name" value="Crossover junction endodeoxyribonuclease RuvC"/>
    <property type="match status" value="1"/>
</dbReference>
<dbReference type="InterPro" id="IPR012337">
    <property type="entry name" value="RNaseH-like_sf"/>
</dbReference>
<dbReference type="AlphaFoldDB" id="G5GEG2"/>
<keyword evidence="2 13" id="KW-0963">Cytoplasm</keyword>
<dbReference type="GO" id="GO:0003677">
    <property type="term" value="F:DNA binding"/>
    <property type="evidence" value="ECO:0007669"/>
    <property type="project" value="UniProtKB-KW"/>
</dbReference>
<dbReference type="Pfam" id="PF02075">
    <property type="entry name" value="RuvC"/>
    <property type="match status" value="1"/>
</dbReference>
<dbReference type="EC" id="3.1.21.10" evidence="13 14"/>
<keyword evidence="10 13" id="KW-0233">DNA recombination</keyword>
<keyword evidence="4 13" id="KW-0479">Metal-binding</keyword>
<keyword evidence="6 13" id="KW-0227">DNA damage</keyword>
<dbReference type="EMBL" id="ACZK01000040">
    <property type="protein sequence ID" value="EHG20844.1"/>
    <property type="molecule type" value="Genomic_DNA"/>
</dbReference>
<evidence type="ECO:0000256" key="3">
    <source>
        <dbReference type="ARBA" id="ARBA00022722"/>
    </source>
</evidence>
<keyword evidence="11 13" id="KW-0234">DNA repair</keyword>
<evidence type="ECO:0000256" key="11">
    <source>
        <dbReference type="ARBA" id="ARBA00023204"/>
    </source>
</evidence>
<dbReference type="HOGENOM" id="CLU_091257_3_0_10"/>